<dbReference type="InterPro" id="IPR031582">
    <property type="entry name" value="TadF"/>
</dbReference>
<dbReference type="RefSeq" id="WP_132301528.1">
    <property type="nucleotide sequence ID" value="NZ_JBPDVQ010000003.1"/>
</dbReference>
<comment type="caution">
    <text evidence="2">The sequence shown here is derived from an EMBL/GenBank/DDBJ whole genome shotgun (WGS) entry which is preliminary data.</text>
</comment>
<proteinExistence type="predicted"/>
<evidence type="ECO:0000313" key="2">
    <source>
        <dbReference type="EMBL" id="TCK69987.1"/>
    </source>
</evidence>
<accession>A0A4R1KZ97</accession>
<dbReference type="AlphaFoldDB" id="A0A4R1KZ97"/>
<sequence length="197" mass="21930">MKDRNLTTRIKFFSSNEKGSVAIEFVLIMIVLAFIFAFMADLVFMRSSLGKLDNASYSLVNVLRERRQLYDETISGSKTITNSDLVTFRKLASQILYGDNSHDNDVIIVLEQLTFTGETPILPHTKLGDDSKCPPATSLDKLKDLSPRSEINGERKIPLYQVTVCMNIGSGLFRALLAKDSTKLDGMLRSSSLGVSR</sequence>
<keyword evidence="3" id="KW-1185">Reference proteome</keyword>
<keyword evidence="1" id="KW-1133">Transmembrane helix</keyword>
<protein>
    <submittedName>
        <fullName evidence="2">Tight adherence protein F</fullName>
    </submittedName>
</protein>
<evidence type="ECO:0000313" key="3">
    <source>
        <dbReference type="Proteomes" id="UP000295496"/>
    </source>
</evidence>
<dbReference type="Proteomes" id="UP000295496">
    <property type="component" value="Unassembled WGS sequence"/>
</dbReference>
<dbReference type="Pfam" id="PF16964">
    <property type="entry name" value="TadF"/>
    <property type="match status" value="1"/>
</dbReference>
<keyword evidence="1" id="KW-0812">Transmembrane</keyword>
<organism evidence="2 3">
    <name type="scientific">Lonepinella koalarum</name>
    <dbReference type="NCBI Taxonomy" id="53417"/>
    <lineage>
        <taxon>Bacteria</taxon>
        <taxon>Pseudomonadati</taxon>
        <taxon>Pseudomonadota</taxon>
        <taxon>Gammaproteobacteria</taxon>
        <taxon>Pasteurellales</taxon>
        <taxon>Pasteurellaceae</taxon>
        <taxon>Lonepinella</taxon>
    </lineage>
</organism>
<dbReference type="EMBL" id="SMGJ01000003">
    <property type="protein sequence ID" value="TCK69987.1"/>
    <property type="molecule type" value="Genomic_DNA"/>
</dbReference>
<reference evidence="2 3" key="1">
    <citation type="submission" date="2019-03" db="EMBL/GenBank/DDBJ databases">
        <title>Genomic Encyclopedia of Type Strains, Phase IV (KMG-IV): sequencing the most valuable type-strain genomes for metagenomic binning, comparative biology and taxonomic classification.</title>
        <authorList>
            <person name="Goeker M."/>
        </authorList>
    </citation>
    <scope>NUCLEOTIDE SEQUENCE [LARGE SCALE GENOMIC DNA]</scope>
    <source>
        <strain evidence="2 3">DSM 10053</strain>
    </source>
</reference>
<keyword evidence="1" id="KW-0472">Membrane</keyword>
<feature type="transmembrane region" description="Helical" evidence="1">
    <location>
        <begin position="21"/>
        <end position="45"/>
    </location>
</feature>
<gene>
    <name evidence="2" type="ORF">EV692_1209</name>
</gene>
<name>A0A4R1KZ97_9PAST</name>
<evidence type="ECO:0000256" key="1">
    <source>
        <dbReference type="SAM" id="Phobius"/>
    </source>
</evidence>
<dbReference type="OrthoDB" id="7059416at2"/>